<keyword evidence="3 5" id="KW-0853">WD repeat</keyword>
<feature type="repeat" description="WD" evidence="5">
    <location>
        <begin position="172"/>
        <end position="216"/>
    </location>
</feature>
<comment type="function">
    <text evidence="1 6">Component of the RIX1 complex required for processing of ITS2 sequences from 35S pre-rRNA.</text>
</comment>
<dbReference type="PROSITE" id="PS50082">
    <property type="entry name" value="WD_REPEATS_2"/>
    <property type="match status" value="2"/>
</dbReference>
<sequence>MLSEAFITAIRAQPKTANTAIAKDIGIYLHELHPTPTIRSSFKKSSAPVNALAVSSTHIFAAQADKAVVHVYSRERGNQEALISFPERIHSLTLIGDTVLALGTAEGRVILWEVCTGRQVSTPAAHFQSVSTLAATQSHLLSGSEDSNIHVWSLPQLLSLSSKETSEPLRSLSNHRAAITNLALGHSASTTNICVSASRDNTVVVWNYLSGDLLRTFLLPSTPLCLAVDPCDRAVYVGFEDGSVQLIEFLQSNSANHPLYDPKLQNTPMQSTLVPWTAPSDVGSTLCIGLSYDGTCLISGHASGKIAFWDTGRRLFSAEIADLNAPVTNLLMQSLLPKKLSTKAATVVKPRLGEGNYIFTAQLTGSLGVSKFDHAVSTPGFPAEMLEDAILRFSQFSQPAAASSSGHEQLRKENEDLWKIINDQRELQKKTWEKYTKLKAKEA</sequence>
<evidence type="ECO:0000256" key="6">
    <source>
        <dbReference type="RuleBase" id="RU369067"/>
    </source>
</evidence>
<organism evidence="7 8">
    <name type="scientific">Mollisia scopiformis</name>
    <name type="common">Conifer needle endophyte fungus</name>
    <name type="synonym">Phialocephala scopiformis</name>
    <dbReference type="NCBI Taxonomy" id="149040"/>
    <lineage>
        <taxon>Eukaryota</taxon>
        <taxon>Fungi</taxon>
        <taxon>Dikarya</taxon>
        <taxon>Ascomycota</taxon>
        <taxon>Pezizomycotina</taxon>
        <taxon>Leotiomycetes</taxon>
        <taxon>Helotiales</taxon>
        <taxon>Mollisiaceae</taxon>
        <taxon>Mollisia</taxon>
    </lineage>
</organism>
<evidence type="ECO:0000313" key="8">
    <source>
        <dbReference type="Proteomes" id="UP000070700"/>
    </source>
</evidence>
<dbReference type="EMBL" id="KQ947421">
    <property type="protein sequence ID" value="KUJ13658.1"/>
    <property type="molecule type" value="Genomic_DNA"/>
</dbReference>
<proteinExistence type="inferred from homology"/>
<dbReference type="FunCoup" id="A0A194X0D9">
    <property type="interactions" value="458"/>
</dbReference>
<name>A0A194X0D9_MOLSC</name>
<dbReference type="Gene3D" id="2.130.10.10">
    <property type="entry name" value="YVTN repeat-like/Quinoprotein amine dehydrogenase"/>
    <property type="match status" value="2"/>
</dbReference>
<dbReference type="Proteomes" id="UP000070700">
    <property type="component" value="Unassembled WGS sequence"/>
</dbReference>
<feature type="repeat" description="WD" evidence="5">
    <location>
        <begin position="123"/>
        <end position="154"/>
    </location>
</feature>
<comment type="subcellular location">
    <subcellularLocation>
        <location evidence="6">Nucleus</location>
    </subcellularLocation>
</comment>
<dbReference type="Pfam" id="PF00400">
    <property type="entry name" value="WD40"/>
    <property type="match status" value="2"/>
</dbReference>
<dbReference type="InterPro" id="IPR015943">
    <property type="entry name" value="WD40/YVTN_repeat-like_dom_sf"/>
</dbReference>
<dbReference type="GO" id="GO:0006261">
    <property type="term" value="P:DNA-templated DNA replication"/>
    <property type="evidence" value="ECO:0007669"/>
    <property type="project" value="TreeGrafter"/>
</dbReference>
<dbReference type="FunFam" id="2.130.10.10:FF:000929">
    <property type="entry name" value="Ribosomal assembly complex component Ipi3"/>
    <property type="match status" value="1"/>
</dbReference>
<dbReference type="OrthoDB" id="756370at2759"/>
<dbReference type="InterPro" id="IPR036322">
    <property type="entry name" value="WD40_repeat_dom_sf"/>
</dbReference>
<dbReference type="GO" id="GO:0005656">
    <property type="term" value="C:nuclear pre-replicative complex"/>
    <property type="evidence" value="ECO:0007669"/>
    <property type="project" value="TreeGrafter"/>
</dbReference>
<evidence type="ECO:0000256" key="1">
    <source>
        <dbReference type="ARBA" id="ARBA00002355"/>
    </source>
</evidence>
<dbReference type="GO" id="GO:0006364">
    <property type="term" value="P:rRNA processing"/>
    <property type="evidence" value="ECO:0007669"/>
    <property type="project" value="UniProtKB-UniRule"/>
</dbReference>
<evidence type="ECO:0000256" key="2">
    <source>
        <dbReference type="ARBA" id="ARBA00010143"/>
    </source>
</evidence>
<dbReference type="SMART" id="SM00320">
    <property type="entry name" value="WD40"/>
    <property type="match status" value="6"/>
</dbReference>
<gene>
    <name evidence="7" type="ORF">LY89DRAFT_144851</name>
</gene>
<dbReference type="AlphaFoldDB" id="A0A194X0D9"/>
<comment type="subunit">
    <text evidence="6">Component of the RIX1 complex, composed of IPI1, RIX1/IPI2 and IPI3 in a 1:2:2 stoichiometry. The complex interacts (via RIX1) with MDN1 (via its hexameric AAA ATPase ring) and the pre-60S ribosome particles.</text>
</comment>
<protein>
    <recommendedName>
        <fullName evidence="6">Pre-rRNA-processing protein IPI3</fullName>
    </recommendedName>
</protein>
<dbReference type="GeneID" id="28815070"/>
<reference evidence="7 8" key="1">
    <citation type="submission" date="2015-10" db="EMBL/GenBank/DDBJ databases">
        <title>Full genome of DAOMC 229536 Phialocephala scopiformis, a fungal endophyte of spruce producing the potent anti-insectan compound rugulosin.</title>
        <authorList>
            <consortium name="DOE Joint Genome Institute"/>
            <person name="Walker A.K."/>
            <person name="Frasz S.L."/>
            <person name="Seifert K.A."/>
            <person name="Miller J.D."/>
            <person name="Mondo S.J."/>
            <person name="Labutti K."/>
            <person name="Lipzen A."/>
            <person name="Dockter R."/>
            <person name="Kennedy M."/>
            <person name="Grigoriev I.V."/>
            <person name="Spatafora J.W."/>
        </authorList>
    </citation>
    <scope>NUCLEOTIDE SEQUENCE [LARGE SCALE GENOMIC DNA]</scope>
    <source>
        <strain evidence="7 8">CBS 120377</strain>
    </source>
</reference>
<keyword evidence="6" id="KW-0698">rRNA processing</keyword>
<evidence type="ECO:0000313" key="7">
    <source>
        <dbReference type="EMBL" id="KUJ13658.1"/>
    </source>
</evidence>
<keyword evidence="8" id="KW-1185">Reference proteome</keyword>
<dbReference type="InParanoid" id="A0A194X0D9"/>
<accession>A0A194X0D9</accession>
<evidence type="ECO:0000256" key="3">
    <source>
        <dbReference type="ARBA" id="ARBA00022574"/>
    </source>
</evidence>
<evidence type="ECO:0000256" key="5">
    <source>
        <dbReference type="PROSITE-ProRule" id="PRU00221"/>
    </source>
</evidence>
<keyword evidence="6" id="KW-0539">Nucleus</keyword>
<dbReference type="PANTHER" id="PTHR18763">
    <property type="entry name" value="WD-REPEAT PROTEIN 18"/>
    <property type="match status" value="1"/>
</dbReference>
<dbReference type="STRING" id="149040.A0A194X0D9"/>
<dbReference type="SUPFAM" id="SSF50978">
    <property type="entry name" value="WD40 repeat-like"/>
    <property type="match status" value="1"/>
</dbReference>
<evidence type="ECO:0000256" key="4">
    <source>
        <dbReference type="ARBA" id="ARBA00022737"/>
    </source>
</evidence>
<dbReference type="InterPro" id="IPR045227">
    <property type="entry name" value="WDR18/Ipi3/RID3"/>
</dbReference>
<dbReference type="PANTHER" id="PTHR18763:SF0">
    <property type="entry name" value="WD REPEAT-CONTAINING PROTEIN 18"/>
    <property type="match status" value="1"/>
</dbReference>
<dbReference type="InterPro" id="IPR001680">
    <property type="entry name" value="WD40_rpt"/>
</dbReference>
<comment type="similarity">
    <text evidence="2 6">Belongs to the WD repeat IPI3/WDR18 family.</text>
</comment>
<dbReference type="GO" id="GO:0120330">
    <property type="term" value="C:rixosome complex"/>
    <property type="evidence" value="ECO:0007669"/>
    <property type="project" value="UniProtKB-UniRule"/>
</dbReference>
<dbReference type="KEGG" id="psco:LY89DRAFT_144851"/>
<keyword evidence="4" id="KW-0677">Repeat</keyword>
<dbReference type="RefSeq" id="XP_018068013.1">
    <property type="nucleotide sequence ID" value="XM_018205344.1"/>
</dbReference>